<reference evidence="7" key="1">
    <citation type="submission" date="2020-12" db="EMBL/GenBank/DDBJ databases">
        <title>Hymenobacter sp.</title>
        <authorList>
            <person name="Kim M.K."/>
        </authorList>
    </citation>
    <scope>NUCLEOTIDE SEQUENCE [LARGE SCALE GENOMIC DNA]</scope>
    <source>
        <strain evidence="7">BT325</strain>
    </source>
</reference>
<evidence type="ECO:0000256" key="1">
    <source>
        <dbReference type="ARBA" id="ARBA00022741"/>
    </source>
</evidence>
<protein>
    <recommendedName>
        <fullName evidence="5">CobQ/CobB/MinD/ParA nucleotide binding domain-containing protein</fullName>
    </recommendedName>
</protein>
<keyword evidence="4" id="KW-0812">Transmembrane</keyword>
<accession>A0ABS0Y8D7</accession>
<name>A0ABS0Y8D7_9HYPH</name>
<dbReference type="CDD" id="cd05387">
    <property type="entry name" value="BY-kinase"/>
    <property type="match status" value="1"/>
</dbReference>
<evidence type="ECO:0000313" key="7">
    <source>
        <dbReference type="Proteomes" id="UP000620670"/>
    </source>
</evidence>
<keyword evidence="2" id="KW-0067">ATP-binding</keyword>
<organism evidence="6 7">
    <name type="scientific">Microvirga splendida</name>
    <dbReference type="NCBI Taxonomy" id="2795727"/>
    <lineage>
        <taxon>Bacteria</taxon>
        <taxon>Pseudomonadati</taxon>
        <taxon>Pseudomonadota</taxon>
        <taxon>Alphaproteobacteria</taxon>
        <taxon>Hyphomicrobiales</taxon>
        <taxon>Methylobacteriaceae</taxon>
        <taxon>Microvirga</taxon>
    </lineage>
</organism>
<dbReference type="EMBL" id="JAELXT010000058">
    <property type="protein sequence ID" value="MBJ6128543.1"/>
    <property type="molecule type" value="Genomic_DNA"/>
</dbReference>
<dbReference type="Proteomes" id="UP000620670">
    <property type="component" value="Unassembled WGS sequence"/>
</dbReference>
<evidence type="ECO:0000256" key="2">
    <source>
        <dbReference type="ARBA" id="ARBA00022840"/>
    </source>
</evidence>
<feature type="transmembrane region" description="Helical" evidence="4">
    <location>
        <begin position="79"/>
        <end position="97"/>
    </location>
</feature>
<feature type="domain" description="CobQ/CobB/MinD/ParA nucleotide binding" evidence="5">
    <location>
        <begin position="449"/>
        <end position="499"/>
    </location>
</feature>
<keyword evidence="3" id="KW-0175">Coiled coil</keyword>
<dbReference type="Gene3D" id="3.40.50.300">
    <property type="entry name" value="P-loop containing nucleotide triphosphate hydrolases"/>
    <property type="match status" value="1"/>
</dbReference>
<dbReference type="PANTHER" id="PTHR32309">
    <property type="entry name" value="TYROSINE-PROTEIN KINASE"/>
    <property type="match status" value="1"/>
</dbReference>
<comment type="caution">
    <text evidence="6">The sequence shown here is derived from an EMBL/GenBank/DDBJ whole genome shotgun (WGS) entry which is preliminary data.</text>
</comment>
<keyword evidence="1" id="KW-0547">Nucleotide-binding</keyword>
<proteinExistence type="predicted"/>
<evidence type="ECO:0000256" key="4">
    <source>
        <dbReference type="SAM" id="Phobius"/>
    </source>
</evidence>
<sequence>MNEMKSNLIFKDGPAHQSALEPDCDVGGANTQFQKFSSKNHSSQVRSGRQWQRRKRVSVEEPILAATLSNLRGLFRRHTVLIVSIILLTSGIAGIGVSRMKTYYTATSSVILDQRDMRPLDNSAQRQSNLPPLNPDGEVELLKSSNVALRVVQRLRLMEDPEFVPPPGQLSKLISAIQAMFPVEPVEGEHAQSATAPSSMSPAAEQNIIGDEASDAVSNEATVALRNLISNTEIRRLGLSDIISIKAYALSPKRAAQIANAYAEAYLEEQMAPKLRGIERAERTLSRQLEQLDRELKRSEIQIGLRQLYQDTLLRLQGLSQQRYAVTPDARIGSLAPMPDATARTGLPLDKFVGMLGAILASFSLALGIAYVRDTHTRRVQTEEEIEKLSGVPNLASIPAIRTIGFLGGKDPVDEIVERRTSAYSDAIRRLYFNLQLLAEGKPQLGSLLVTSTEQSEGKTTLALSLARTAARGGARVLLIDCDIHNPNLHNLLGLHNEIGFVDLLTGICDERRIIQEDPKSSCAIMTSGDIRDIASEWLFQPNRLRSALLKLEEIFDLVILDAQAVKISADPLMLANCSTLTIFTVRAGWANPTDIQSSIHQLHSVKDSDFITVLTFV</sequence>
<keyword evidence="4" id="KW-0472">Membrane</keyword>
<dbReference type="InterPro" id="IPR050445">
    <property type="entry name" value="Bact_polysacc_biosynth/exp"/>
</dbReference>
<gene>
    <name evidence="6" type="ORF">JAO75_24455</name>
</gene>
<dbReference type="PANTHER" id="PTHR32309:SF13">
    <property type="entry name" value="FERRIC ENTEROBACTIN TRANSPORT PROTEIN FEPE"/>
    <property type="match status" value="1"/>
</dbReference>
<dbReference type="InterPro" id="IPR005702">
    <property type="entry name" value="Wzc-like_C"/>
</dbReference>
<keyword evidence="7" id="KW-1185">Reference proteome</keyword>
<evidence type="ECO:0000313" key="6">
    <source>
        <dbReference type="EMBL" id="MBJ6128543.1"/>
    </source>
</evidence>
<dbReference type="Pfam" id="PF01656">
    <property type="entry name" value="CbiA"/>
    <property type="match status" value="1"/>
</dbReference>
<feature type="coiled-coil region" evidence="3">
    <location>
        <begin position="275"/>
        <end position="302"/>
    </location>
</feature>
<evidence type="ECO:0000256" key="3">
    <source>
        <dbReference type="SAM" id="Coils"/>
    </source>
</evidence>
<dbReference type="InterPro" id="IPR027417">
    <property type="entry name" value="P-loop_NTPase"/>
</dbReference>
<evidence type="ECO:0000259" key="5">
    <source>
        <dbReference type="Pfam" id="PF01656"/>
    </source>
</evidence>
<dbReference type="SUPFAM" id="SSF52540">
    <property type="entry name" value="P-loop containing nucleoside triphosphate hydrolases"/>
    <property type="match status" value="1"/>
</dbReference>
<keyword evidence="4" id="KW-1133">Transmembrane helix</keyword>
<dbReference type="InterPro" id="IPR002586">
    <property type="entry name" value="CobQ/CobB/MinD/ParA_Nub-bd_dom"/>
</dbReference>
<feature type="transmembrane region" description="Helical" evidence="4">
    <location>
        <begin position="352"/>
        <end position="372"/>
    </location>
</feature>